<dbReference type="InterPro" id="IPR029058">
    <property type="entry name" value="AB_hydrolase_fold"/>
</dbReference>
<dbReference type="SUPFAM" id="SSF53474">
    <property type="entry name" value="alpha/beta-Hydrolases"/>
    <property type="match status" value="1"/>
</dbReference>
<dbReference type="Pfam" id="PF00326">
    <property type="entry name" value="Peptidase_S9"/>
    <property type="match status" value="1"/>
</dbReference>
<dbReference type="RefSeq" id="WP_115842011.1">
    <property type="nucleotide sequence ID" value="NZ_CP183976.1"/>
</dbReference>
<dbReference type="Gene3D" id="3.40.50.1820">
    <property type="entry name" value="alpha/beta hydrolase"/>
    <property type="match status" value="1"/>
</dbReference>
<feature type="signal peptide" evidence="2">
    <location>
        <begin position="1"/>
        <end position="22"/>
    </location>
</feature>
<dbReference type="EMBL" id="QTJR01000004">
    <property type="protein sequence ID" value="RDY67888.1"/>
    <property type="molecule type" value="Genomic_DNA"/>
</dbReference>
<keyword evidence="5" id="KW-1185">Reference proteome</keyword>
<evidence type="ECO:0000256" key="2">
    <source>
        <dbReference type="SAM" id="SignalP"/>
    </source>
</evidence>
<accession>A0A3D8VGE0</accession>
<keyword evidence="2" id="KW-0732">Signal</keyword>
<protein>
    <submittedName>
        <fullName evidence="4">S9 family peptidase</fullName>
    </submittedName>
</protein>
<organism evidence="4 5">
    <name type="scientific">Lysobacter soli</name>
    <dbReference type="NCBI Taxonomy" id="453783"/>
    <lineage>
        <taxon>Bacteria</taxon>
        <taxon>Pseudomonadati</taxon>
        <taxon>Pseudomonadota</taxon>
        <taxon>Gammaproteobacteria</taxon>
        <taxon>Lysobacterales</taxon>
        <taxon>Lysobacteraceae</taxon>
        <taxon>Lysobacter</taxon>
    </lineage>
</organism>
<dbReference type="Proteomes" id="UP000256829">
    <property type="component" value="Unassembled WGS sequence"/>
</dbReference>
<sequence>MKYWTGPIAGLALAALAFPAVAQVDLTPYLKEDVYGDIKISPTGEYYAVTVPTADRTVLAVIRRSDKKFTARVGGPKQSDIADFHWVNDQRVLVSMAQRLSTLESPVATGELHAVNADGTVARTLMGHFEPDAYKFTDDFYAGFLEDDLPSDDDNVLISVQAFSANPVTSIDRMHVLTGRRVTVATAPVRRARFTTDGHGEVRFARGSGNDNVGKLYYRDARGSAWKLINDEADTYRLEIPLGFAPDDRTAYLQVEQSTGPDAIVALDTATGQRTNVLRDDTVDPHSVIRDVAGRPVGVTYMKDRLVSRYFDETAPPARTQRMLEKAFPDQSVRMVSSTRDGRLSLLLVSSDRSPGDFYLFDHGTREASLVFSRADWFDPARSAPVRSIALTARDGLPLHGYLTTPRGSNAKGLPMVVLPHGGPFGVYDEWAFDRHTQMLAAAGYAVLQVNYRGSGNYGRAFLHAGAREWGGAMQDDLTDATRWAVEQGVADAGRICIYGASYGGYAALMGVAKEPGLYRCAVGYVGIYDLQERREDLGDSARWLSTFADEWMGDDDATLAQRSPVRLADRIKVPVFLAAGGKDTIAPIDHSRKMEKALKAAGTPVETLYFPTEGHGFYTEEHRREYYTRLLEFLARHLGGQKAG</sequence>
<dbReference type="AlphaFoldDB" id="A0A3D8VGE0"/>
<gene>
    <name evidence="4" type="ORF">DX912_08270</name>
</gene>
<dbReference type="SUPFAM" id="SSF82171">
    <property type="entry name" value="DPP6 N-terminal domain-like"/>
    <property type="match status" value="1"/>
</dbReference>
<feature type="domain" description="Peptidase S9 prolyl oligopeptidase catalytic" evidence="3">
    <location>
        <begin position="431"/>
        <end position="641"/>
    </location>
</feature>
<proteinExistence type="predicted"/>
<reference evidence="4 5" key="1">
    <citation type="submission" date="2018-08" db="EMBL/GenBank/DDBJ databases">
        <title>Lysobacter soli KCTC 22011, whole genome shotgun sequence.</title>
        <authorList>
            <person name="Zhang X."/>
            <person name="Feng G."/>
            <person name="Zhu H."/>
        </authorList>
    </citation>
    <scope>NUCLEOTIDE SEQUENCE [LARGE SCALE GENOMIC DNA]</scope>
    <source>
        <strain evidence="4 5">KCTC 22011</strain>
    </source>
</reference>
<dbReference type="InterPro" id="IPR001375">
    <property type="entry name" value="Peptidase_S9_cat"/>
</dbReference>
<evidence type="ECO:0000313" key="4">
    <source>
        <dbReference type="EMBL" id="RDY67888.1"/>
    </source>
</evidence>
<keyword evidence="1" id="KW-0378">Hydrolase</keyword>
<evidence type="ECO:0000313" key="5">
    <source>
        <dbReference type="Proteomes" id="UP000256829"/>
    </source>
</evidence>
<evidence type="ECO:0000256" key="1">
    <source>
        <dbReference type="ARBA" id="ARBA00022801"/>
    </source>
</evidence>
<dbReference type="PANTHER" id="PTHR42776">
    <property type="entry name" value="SERINE PEPTIDASE S9 FAMILY MEMBER"/>
    <property type="match status" value="1"/>
</dbReference>
<evidence type="ECO:0000259" key="3">
    <source>
        <dbReference type="Pfam" id="PF00326"/>
    </source>
</evidence>
<name>A0A3D8VGE0_9GAMM</name>
<dbReference type="GO" id="GO:0004252">
    <property type="term" value="F:serine-type endopeptidase activity"/>
    <property type="evidence" value="ECO:0007669"/>
    <property type="project" value="TreeGrafter"/>
</dbReference>
<dbReference type="GO" id="GO:0006508">
    <property type="term" value="P:proteolysis"/>
    <property type="evidence" value="ECO:0007669"/>
    <property type="project" value="InterPro"/>
</dbReference>
<feature type="chain" id="PRO_5017588409" evidence="2">
    <location>
        <begin position="23"/>
        <end position="645"/>
    </location>
</feature>
<comment type="caution">
    <text evidence="4">The sequence shown here is derived from an EMBL/GenBank/DDBJ whole genome shotgun (WGS) entry which is preliminary data.</text>
</comment>
<dbReference type="PANTHER" id="PTHR42776:SF27">
    <property type="entry name" value="DIPEPTIDYL PEPTIDASE FAMILY MEMBER 6"/>
    <property type="match status" value="1"/>
</dbReference>